<sequence length="128" mass="14647">MTPTKDPRIHLMLATEWLPASGYRPRAVVTREPTALDLETYQGSLIAGVLQGLAEAELEEAEIYPVDGRPMSYLRIWHRTDGSDLMTEARTWIHEDVAWTVVSTVEHTDYPDFCDLFEDLTLHFEEPT</sequence>
<keyword evidence="2" id="KW-1185">Reference proteome</keyword>
<evidence type="ECO:0000313" key="2">
    <source>
        <dbReference type="Proteomes" id="UP001501581"/>
    </source>
</evidence>
<reference evidence="1 2" key="1">
    <citation type="journal article" date="2019" name="Int. J. Syst. Evol. Microbiol.">
        <title>The Global Catalogue of Microorganisms (GCM) 10K type strain sequencing project: providing services to taxonomists for standard genome sequencing and annotation.</title>
        <authorList>
            <consortium name="The Broad Institute Genomics Platform"/>
            <consortium name="The Broad Institute Genome Sequencing Center for Infectious Disease"/>
            <person name="Wu L."/>
            <person name="Ma J."/>
        </authorList>
    </citation>
    <scope>NUCLEOTIDE SEQUENCE [LARGE SCALE GENOMIC DNA]</scope>
    <source>
        <strain evidence="1 2">JCM 13008</strain>
    </source>
</reference>
<accession>A0ABN1TRM2</accession>
<name>A0ABN1TRM2_9ACTN</name>
<proteinExistence type="predicted"/>
<gene>
    <name evidence="1" type="ORF">GCM10009668_16890</name>
</gene>
<protein>
    <submittedName>
        <fullName evidence="1">Uncharacterized protein</fullName>
    </submittedName>
</protein>
<evidence type="ECO:0000313" key="1">
    <source>
        <dbReference type="EMBL" id="GAA1099744.1"/>
    </source>
</evidence>
<dbReference type="EMBL" id="BAAALG010000006">
    <property type="protein sequence ID" value="GAA1099744.1"/>
    <property type="molecule type" value="Genomic_DNA"/>
</dbReference>
<organism evidence="1 2">
    <name type="scientific">Nocardioides dubius</name>
    <dbReference type="NCBI Taxonomy" id="317019"/>
    <lineage>
        <taxon>Bacteria</taxon>
        <taxon>Bacillati</taxon>
        <taxon>Actinomycetota</taxon>
        <taxon>Actinomycetes</taxon>
        <taxon>Propionibacteriales</taxon>
        <taxon>Nocardioidaceae</taxon>
        <taxon>Nocardioides</taxon>
    </lineage>
</organism>
<dbReference type="Proteomes" id="UP001501581">
    <property type="component" value="Unassembled WGS sequence"/>
</dbReference>
<comment type="caution">
    <text evidence="1">The sequence shown here is derived from an EMBL/GenBank/DDBJ whole genome shotgun (WGS) entry which is preliminary data.</text>
</comment>